<dbReference type="EMBL" id="MH837997">
    <property type="protein sequence ID" value="QBG82566.1"/>
    <property type="molecule type" value="Genomic_DNA"/>
</dbReference>
<sequence>MKEQVEQEPLGWSKEFCLPGKRPLALTKSGSVLCFDYMSLSIYDAISSTSKEIVDSLHSYRIFAHKNTPGLCGHCSGGYRVRLASQSSDYLPLPLPLPAVEG</sequence>
<organism evidence="1">
    <name type="scientific">Papaver somniferum</name>
    <name type="common">Opium poppy</name>
    <dbReference type="NCBI Taxonomy" id="3469"/>
    <lineage>
        <taxon>Eukaryota</taxon>
        <taxon>Viridiplantae</taxon>
        <taxon>Streptophyta</taxon>
        <taxon>Embryophyta</taxon>
        <taxon>Tracheophyta</taxon>
        <taxon>Spermatophyta</taxon>
        <taxon>Magnoliopsida</taxon>
        <taxon>Ranunculales</taxon>
        <taxon>Papaveraceae</taxon>
        <taxon>Papaveroideae</taxon>
        <taxon>Papaver</taxon>
    </lineage>
</organism>
<dbReference type="GO" id="GO:0003746">
    <property type="term" value="F:translation elongation factor activity"/>
    <property type="evidence" value="ECO:0007669"/>
    <property type="project" value="UniProtKB-KW"/>
</dbReference>
<protein>
    <submittedName>
        <fullName evidence="1">Elongation factor G</fullName>
    </submittedName>
</protein>
<name>A0A5B7LJW5_PAPSO</name>
<dbReference type="AlphaFoldDB" id="A0A5B7LJW5"/>
<keyword evidence="1" id="KW-0251">Elongation factor</keyword>
<proteinExistence type="predicted"/>
<evidence type="ECO:0000313" key="1">
    <source>
        <dbReference type="EMBL" id="QBG82566.1"/>
    </source>
</evidence>
<reference evidence="1" key="1">
    <citation type="journal article" date="2019" name="Plant Physiol.">
        <title>Purine permease-type benzylisoquinoline alkaloid transporters in opium poppy.</title>
        <authorList>
            <person name="Dastmalchi M."/>
            <person name="Chang L."/>
            <person name="Chen R."/>
            <person name="Yu L."/>
            <person name="Chen X."/>
            <person name="Hagel J."/>
            <person name="Facchini P.J."/>
        </authorList>
    </citation>
    <scope>NUCLEOTIDE SEQUENCE</scope>
</reference>
<keyword evidence="1" id="KW-0648">Protein biosynthesis</keyword>
<accession>A0A5B7LJW5</accession>